<comment type="subcellular location">
    <subcellularLocation>
        <location evidence="1">Cell membrane</location>
        <topology evidence="1">Multi-pass membrane protein</topology>
    </subcellularLocation>
</comment>
<feature type="transmembrane region" description="Helical" evidence="6">
    <location>
        <begin position="80"/>
        <end position="101"/>
    </location>
</feature>
<dbReference type="Pfam" id="PF00361">
    <property type="entry name" value="Proton_antipo_M"/>
    <property type="match status" value="1"/>
</dbReference>
<evidence type="ECO:0000259" key="8">
    <source>
        <dbReference type="Pfam" id="PF00662"/>
    </source>
</evidence>
<feature type="domain" description="NADH:quinone oxidoreductase/Mrp antiporter transmembrane" evidence="7">
    <location>
        <begin position="130"/>
        <end position="283"/>
    </location>
</feature>
<accession>X1KHT7</accession>
<keyword evidence="5 6" id="KW-0472">Membrane</keyword>
<keyword evidence="4 6" id="KW-1133">Transmembrane helix</keyword>
<proteinExistence type="predicted"/>
<dbReference type="PANTHER" id="PTHR42703:SF1">
    <property type="entry name" value="NA(+)_H(+) ANTIPORTER SUBUNIT D1"/>
    <property type="match status" value="1"/>
</dbReference>
<reference evidence="9" key="1">
    <citation type="journal article" date="2014" name="Front. Microbiol.">
        <title>High frequency of phylogenetically diverse reductive dehalogenase-homologous genes in deep subseafloor sedimentary metagenomes.</title>
        <authorList>
            <person name="Kawai M."/>
            <person name="Futagami T."/>
            <person name="Toyoda A."/>
            <person name="Takaki Y."/>
            <person name="Nishi S."/>
            <person name="Hori S."/>
            <person name="Arai W."/>
            <person name="Tsubouchi T."/>
            <person name="Morono Y."/>
            <person name="Uchiyama I."/>
            <person name="Ito T."/>
            <person name="Fujiyama A."/>
            <person name="Inagaki F."/>
            <person name="Takami H."/>
        </authorList>
    </citation>
    <scope>NUCLEOTIDE SEQUENCE</scope>
    <source>
        <strain evidence="9">Expedition CK06-06</strain>
    </source>
</reference>
<dbReference type="InterPro" id="IPR050586">
    <property type="entry name" value="CPA3_Na-H_Antiporter_D"/>
</dbReference>
<name>X1KHT7_9ZZZZ</name>
<dbReference type="PANTHER" id="PTHR42703">
    <property type="entry name" value="NADH DEHYDROGENASE"/>
    <property type="match status" value="1"/>
</dbReference>
<evidence type="ECO:0000259" key="7">
    <source>
        <dbReference type="Pfam" id="PF00361"/>
    </source>
</evidence>
<evidence type="ECO:0000256" key="6">
    <source>
        <dbReference type="SAM" id="Phobius"/>
    </source>
</evidence>
<evidence type="ECO:0000256" key="5">
    <source>
        <dbReference type="ARBA" id="ARBA00023136"/>
    </source>
</evidence>
<feature type="transmembrane region" description="Helical" evidence="6">
    <location>
        <begin position="12"/>
        <end position="30"/>
    </location>
</feature>
<feature type="domain" description="NADH-Ubiquinone oxidoreductase (complex I) chain 5 N-terminal" evidence="8">
    <location>
        <begin position="71"/>
        <end position="113"/>
    </location>
</feature>
<dbReference type="GO" id="GO:0005886">
    <property type="term" value="C:plasma membrane"/>
    <property type="evidence" value="ECO:0007669"/>
    <property type="project" value="UniProtKB-SubCell"/>
</dbReference>
<keyword evidence="2" id="KW-1003">Cell membrane</keyword>
<feature type="transmembrane region" description="Helical" evidence="6">
    <location>
        <begin position="113"/>
        <end position="130"/>
    </location>
</feature>
<dbReference type="Pfam" id="PF00662">
    <property type="entry name" value="Proton_antipo_N"/>
    <property type="match status" value="1"/>
</dbReference>
<evidence type="ECO:0000313" key="9">
    <source>
        <dbReference type="EMBL" id="GAH93180.1"/>
    </source>
</evidence>
<dbReference type="PRINTS" id="PR01434">
    <property type="entry name" value="NADHDHGNASE5"/>
</dbReference>
<dbReference type="InterPro" id="IPR001750">
    <property type="entry name" value="ND/Mrp_TM"/>
</dbReference>
<feature type="transmembrane region" description="Helical" evidence="6">
    <location>
        <begin position="205"/>
        <end position="232"/>
    </location>
</feature>
<evidence type="ECO:0000256" key="3">
    <source>
        <dbReference type="ARBA" id="ARBA00022692"/>
    </source>
</evidence>
<feature type="non-terminal residue" evidence="9">
    <location>
        <position position="286"/>
    </location>
</feature>
<feature type="transmembrane region" description="Helical" evidence="6">
    <location>
        <begin position="166"/>
        <end position="185"/>
    </location>
</feature>
<dbReference type="EMBL" id="BARV01001196">
    <property type="protein sequence ID" value="GAH93180.1"/>
    <property type="molecule type" value="Genomic_DNA"/>
</dbReference>
<feature type="transmembrane region" description="Helical" evidence="6">
    <location>
        <begin position="244"/>
        <end position="262"/>
    </location>
</feature>
<dbReference type="AlphaFoldDB" id="X1KHT7"/>
<evidence type="ECO:0000256" key="1">
    <source>
        <dbReference type="ARBA" id="ARBA00004651"/>
    </source>
</evidence>
<feature type="transmembrane region" description="Helical" evidence="6">
    <location>
        <begin position="268"/>
        <end position="285"/>
    </location>
</feature>
<keyword evidence="3 6" id="KW-0812">Transmembrane</keyword>
<feature type="transmembrane region" description="Helical" evidence="6">
    <location>
        <begin position="37"/>
        <end position="60"/>
    </location>
</feature>
<dbReference type="InterPro" id="IPR001516">
    <property type="entry name" value="Proton_antipo_N"/>
</dbReference>
<sequence length="286" mass="29832">MSPATTLGTSIPLPVFVAVPLVAAFLLPIFGKKGKSAATLLANLATVSLLVLAVASVGQSRVYEIGKWSIPLGINLVLDGLSSLLLLAISVVSAAAMFFSARYMEQYTAKAKYLSLFMLMVAGMNGVVLSGDIFNLFVFLEIASIASYALVGFGCEHEELEASFKYMVLGSIGSIFVLFAVALVYGNTGSLNMAYISKAIQSSGLNAGLAFALGLFIAGFGLKAALVPFHAWLPDAHPSAPAPISAMLSGVLIKALGVYALARVVFNVFGITVQLGWLLIALGLLS</sequence>
<gene>
    <name evidence="9" type="ORF">S06H3_03617</name>
</gene>
<comment type="caution">
    <text evidence="9">The sequence shown here is derived from an EMBL/GenBank/DDBJ whole genome shotgun (WGS) entry which is preliminary data.</text>
</comment>
<organism evidence="9">
    <name type="scientific">marine sediment metagenome</name>
    <dbReference type="NCBI Taxonomy" id="412755"/>
    <lineage>
        <taxon>unclassified sequences</taxon>
        <taxon>metagenomes</taxon>
        <taxon>ecological metagenomes</taxon>
    </lineage>
</organism>
<evidence type="ECO:0000256" key="2">
    <source>
        <dbReference type="ARBA" id="ARBA00022475"/>
    </source>
</evidence>
<evidence type="ECO:0000256" key="4">
    <source>
        <dbReference type="ARBA" id="ARBA00022989"/>
    </source>
</evidence>
<evidence type="ECO:0008006" key="10">
    <source>
        <dbReference type="Google" id="ProtNLM"/>
    </source>
</evidence>
<protein>
    <recommendedName>
        <fullName evidence="10">NADH:quinone oxidoreductase/Mrp antiporter membrane subunit domain-containing protein</fullName>
    </recommendedName>
</protein>